<sequence length="88" mass="9945">MRVLIERSSGPGTSWQASGEYSSGPGHEVKAIISIVQRTVRCNGIFCKLPKEGYRSYKFASCASEYLKDQGSTKYFETFCFRTNRMTN</sequence>
<evidence type="ECO:0000313" key="2">
    <source>
        <dbReference type="EMBL" id="KAK7825440.1"/>
    </source>
</evidence>
<organism evidence="2 3">
    <name type="scientific">Myodes glareolus</name>
    <name type="common">Bank vole</name>
    <name type="synonym">Clethrionomys glareolus</name>
    <dbReference type="NCBI Taxonomy" id="447135"/>
    <lineage>
        <taxon>Eukaryota</taxon>
        <taxon>Metazoa</taxon>
        <taxon>Chordata</taxon>
        <taxon>Craniata</taxon>
        <taxon>Vertebrata</taxon>
        <taxon>Euteleostomi</taxon>
        <taxon>Mammalia</taxon>
        <taxon>Eutheria</taxon>
        <taxon>Euarchontoglires</taxon>
        <taxon>Glires</taxon>
        <taxon>Rodentia</taxon>
        <taxon>Myomorpha</taxon>
        <taxon>Muroidea</taxon>
        <taxon>Cricetidae</taxon>
        <taxon>Arvicolinae</taxon>
        <taxon>Myodes</taxon>
    </lineage>
</organism>
<gene>
    <name evidence="2" type="ORF">U0070_012240</name>
</gene>
<evidence type="ECO:0000256" key="1">
    <source>
        <dbReference type="SAM" id="MobiDB-lite"/>
    </source>
</evidence>
<evidence type="ECO:0000313" key="3">
    <source>
        <dbReference type="Proteomes" id="UP001488838"/>
    </source>
</evidence>
<dbReference type="Proteomes" id="UP001488838">
    <property type="component" value="Unassembled WGS sequence"/>
</dbReference>
<dbReference type="AlphaFoldDB" id="A0AAW0JF64"/>
<keyword evidence="3" id="KW-1185">Reference proteome</keyword>
<protein>
    <submittedName>
        <fullName evidence="2">Uncharacterized protein</fullName>
    </submittedName>
</protein>
<name>A0AAW0JF64_MYOGA</name>
<proteinExistence type="predicted"/>
<feature type="compositionally biased region" description="Polar residues" evidence="1">
    <location>
        <begin position="10"/>
        <end position="21"/>
    </location>
</feature>
<reference evidence="2 3" key="1">
    <citation type="journal article" date="2023" name="bioRxiv">
        <title>Conserved and derived expression patterns and positive selection on dental genes reveal complex evolutionary context of ever-growing rodent molars.</title>
        <authorList>
            <person name="Calamari Z.T."/>
            <person name="Song A."/>
            <person name="Cohen E."/>
            <person name="Akter M."/>
            <person name="Roy R.D."/>
            <person name="Hallikas O."/>
            <person name="Christensen M.M."/>
            <person name="Li P."/>
            <person name="Marangoni P."/>
            <person name="Jernvall J."/>
            <person name="Klein O.D."/>
        </authorList>
    </citation>
    <scope>NUCLEOTIDE SEQUENCE [LARGE SCALE GENOMIC DNA]</scope>
    <source>
        <strain evidence="2">V071</strain>
    </source>
</reference>
<accession>A0AAW0JF64</accession>
<dbReference type="EMBL" id="JBBHLL010000040">
    <property type="protein sequence ID" value="KAK7825440.1"/>
    <property type="molecule type" value="Genomic_DNA"/>
</dbReference>
<feature type="region of interest" description="Disordered" evidence="1">
    <location>
        <begin position="1"/>
        <end position="25"/>
    </location>
</feature>
<comment type="caution">
    <text evidence="2">The sequence shown here is derived from an EMBL/GenBank/DDBJ whole genome shotgun (WGS) entry which is preliminary data.</text>
</comment>